<dbReference type="CDD" id="cd04480">
    <property type="entry name" value="RPA1_DBD_A_like"/>
    <property type="match status" value="1"/>
</dbReference>
<name>A0A8T1Z079_9BRAS</name>
<feature type="domain" description="DNA helicase Pif1-like DEAD-box helicase" evidence="3">
    <location>
        <begin position="375"/>
        <end position="590"/>
    </location>
</feature>
<keyword evidence="1" id="KW-0234">DNA repair</keyword>
<comment type="similarity">
    <text evidence="1">Belongs to the helicase family.</text>
</comment>
<dbReference type="PANTHER" id="PTHR10492:SF101">
    <property type="entry name" value="ATP-DEPENDENT DNA HELICASE"/>
    <property type="match status" value="1"/>
</dbReference>
<organism evidence="4 5">
    <name type="scientific">Arabidopsis thaliana x Arabidopsis arenosa</name>
    <dbReference type="NCBI Taxonomy" id="1240361"/>
    <lineage>
        <taxon>Eukaryota</taxon>
        <taxon>Viridiplantae</taxon>
        <taxon>Streptophyta</taxon>
        <taxon>Embryophyta</taxon>
        <taxon>Tracheophyta</taxon>
        <taxon>Spermatophyta</taxon>
        <taxon>Magnoliopsida</taxon>
        <taxon>eudicotyledons</taxon>
        <taxon>Gunneridae</taxon>
        <taxon>Pentapetalae</taxon>
        <taxon>rosids</taxon>
        <taxon>malvids</taxon>
        <taxon>Brassicales</taxon>
        <taxon>Brassicaceae</taxon>
        <taxon>Camelineae</taxon>
        <taxon>Arabidopsis</taxon>
    </lineage>
</organism>
<comment type="caution">
    <text evidence="4">The sequence shown here is derived from an EMBL/GenBank/DDBJ whole genome shotgun (WGS) entry which is preliminary data.</text>
</comment>
<evidence type="ECO:0000313" key="4">
    <source>
        <dbReference type="EMBL" id="KAG7552235.1"/>
    </source>
</evidence>
<keyword evidence="1" id="KW-0233">DNA recombination</keyword>
<feature type="domain" description="Replication protein A 70 kDa DNA-binding subunit B/D first OB fold" evidence="2">
    <location>
        <begin position="7"/>
        <end position="64"/>
    </location>
</feature>
<dbReference type="InterPro" id="IPR010285">
    <property type="entry name" value="DNA_helicase_pif1-like_DEAD"/>
</dbReference>
<dbReference type="InterPro" id="IPR003871">
    <property type="entry name" value="RFA1B/D_OB_1st"/>
</dbReference>
<gene>
    <name evidence="4" type="ORF">ISN45_Aa06g028430</name>
</gene>
<keyword evidence="1" id="KW-0547">Nucleotide-binding</keyword>
<evidence type="ECO:0000259" key="2">
    <source>
        <dbReference type="Pfam" id="PF02721"/>
    </source>
</evidence>
<accession>A0A8T1Z079</accession>
<dbReference type="EC" id="5.6.2.3" evidence="1"/>
<comment type="cofactor">
    <cofactor evidence="1">
        <name>Mg(2+)</name>
        <dbReference type="ChEBI" id="CHEBI:18420"/>
    </cofactor>
</comment>
<dbReference type="GO" id="GO:0006281">
    <property type="term" value="P:DNA repair"/>
    <property type="evidence" value="ECO:0007669"/>
    <property type="project" value="UniProtKB-KW"/>
</dbReference>
<dbReference type="PANTHER" id="PTHR10492">
    <property type="match status" value="1"/>
</dbReference>
<evidence type="ECO:0000313" key="5">
    <source>
        <dbReference type="Proteomes" id="UP000694240"/>
    </source>
</evidence>
<dbReference type="Pfam" id="PF02721">
    <property type="entry name" value="DUF223"/>
    <property type="match status" value="1"/>
</dbReference>
<dbReference type="GO" id="GO:0006310">
    <property type="term" value="P:DNA recombination"/>
    <property type="evidence" value="ECO:0007669"/>
    <property type="project" value="UniProtKB-KW"/>
</dbReference>
<dbReference type="Proteomes" id="UP000694240">
    <property type="component" value="Chromosome 11"/>
</dbReference>
<evidence type="ECO:0000259" key="3">
    <source>
        <dbReference type="Pfam" id="PF05970"/>
    </source>
</evidence>
<keyword evidence="1" id="KW-0378">Hydrolase</keyword>
<reference evidence="4 5" key="1">
    <citation type="submission" date="2020-12" db="EMBL/GenBank/DDBJ databases">
        <title>Concerted genomic and epigenomic changes stabilize Arabidopsis allopolyploids.</title>
        <authorList>
            <person name="Chen Z."/>
        </authorList>
    </citation>
    <scope>NUCLEOTIDE SEQUENCE [LARGE SCALE GENOMIC DNA]</scope>
    <source>
        <strain evidence="4">Allo738</strain>
        <tissue evidence="4">Leaf</tissue>
    </source>
</reference>
<dbReference type="AlphaFoldDB" id="A0A8T1Z079"/>
<dbReference type="GO" id="GO:0005524">
    <property type="term" value="F:ATP binding"/>
    <property type="evidence" value="ECO:0007669"/>
    <property type="project" value="UniProtKB-KW"/>
</dbReference>
<protein>
    <recommendedName>
        <fullName evidence="1">ATP-dependent DNA helicase</fullName>
        <ecNumber evidence="1">5.6.2.3</ecNumber>
    </recommendedName>
</protein>
<evidence type="ECO:0000256" key="1">
    <source>
        <dbReference type="RuleBase" id="RU363044"/>
    </source>
</evidence>
<proteinExistence type="inferred from homology"/>
<dbReference type="GO" id="GO:0016787">
    <property type="term" value="F:hydrolase activity"/>
    <property type="evidence" value="ECO:0007669"/>
    <property type="project" value="UniProtKB-KW"/>
</dbReference>
<keyword evidence="1" id="KW-0347">Helicase</keyword>
<sequence>MAQAIAYLDDIKPYKTSWRVEVHVLHTWKTFTTMFGEIFDMVLSDVKGKMIHASVKRDLLNRFEMLSMYTVEFQKRGLPHAHILLFMDKSCKFPTSDDIDNIISAKIPDKAKDPKLYEVVKDCMIHGPCGAANKDSPYMVDGKCSKFFPKKLVEQTTVGKDGYPIYRRRESQHFVEKGGIMCDNSYVVPYNRLLSLRYRAHINVEWCNQSGSIKYLFKYINKGQDRVAIVVEPKDKNTDTENGSATRSKEKSKDKIKDYFDCRYVSASEAVWRIFKFPIQFRTTPVMKLSYHIPGKQPLFFDGTENVDELLERNANEDSMFMAYLNLNKENEFDFKDMPKPTQEGIDHSNRFITEEKNYNRDNLRKDHDEWVNKMTSEKKGIYDEIIGDVLQNSGGVFFVYGFGGTGKTFMWKTLSAAVRMRGLISVNVASSGTASLLLEGGRTAHSRFGIPINPDDFTTCHIVPNSDLANMLKEASLIIWDEAPMMSRYCFESLDRSLNDVIGNVDGKPFGGKVVVFGGDFRQVLPVIHGAGRAEIVLASLNSSYLWEYCKVLTLTKNMRLMANDLDKDEAEKIKEFSDWLLAVGDGRVS</sequence>
<keyword evidence="5" id="KW-1185">Reference proteome</keyword>
<keyword evidence="1" id="KW-0227">DNA damage</keyword>
<dbReference type="GO" id="GO:0043139">
    <property type="term" value="F:5'-3' DNA helicase activity"/>
    <property type="evidence" value="ECO:0007669"/>
    <property type="project" value="UniProtKB-EC"/>
</dbReference>
<keyword evidence="1" id="KW-0067">ATP-binding</keyword>
<dbReference type="GO" id="GO:0000723">
    <property type="term" value="P:telomere maintenance"/>
    <property type="evidence" value="ECO:0007669"/>
    <property type="project" value="InterPro"/>
</dbReference>
<dbReference type="Pfam" id="PF05970">
    <property type="entry name" value="PIF1"/>
    <property type="match status" value="1"/>
</dbReference>
<dbReference type="EMBL" id="JAEFBK010000011">
    <property type="protein sequence ID" value="KAG7552235.1"/>
    <property type="molecule type" value="Genomic_DNA"/>
</dbReference>
<comment type="catalytic activity">
    <reaction evidence="1">
        <text>ATP + H2O = ADP + phosphate + H(+)</text>
        <dbReference type="Rhea" id="RHEA:13065"/>
        <dbReference type="ChEBI" id="CHEBI:15377"/>
        <dbReference type="ChEBI" id="CHEBI:15378"/>
        <dbReference type="ChEBI" id="CHEBI:30616"/>
        <dbReference type="ChEBI" id="CHEBI:43474"/>
        <dbReference type="ChEBI" id="CHEBI:456216"/>
        <dbReference type="EC" id="5.6.2.3"/>
    </reaction>
</comment>